<reference key="2">
    <citation type="submission" date="2011-10" db="EMBL/GenBank/DDBJ databases">
        <title>The genome and transcriptome sequence of Clonorchis sinensis provide insights into the carcinogenic liver fluke.</title>
        <authorList>
            <person name="Wang X."/>
            <person name="Huang Y."/>
            <person name="Chen W."/>
            <person name="Liu H."/>
            <person name="Guo L."/>
            <person name="Chen Y."/>
            <person name="Luo F."/>
            <person name="Zhou W."/>
            <person name="Sun J."/>
            <person name="Mao Q."/>
            <person name="Liang P."/>
            <person name="Zhou C."/>
            <person name="Tian Y."/>
            <person name="Men J."/>
            <person name="Lv X."/>
            <person name="Huang L."/>
            <person name="Zhou J."/>
            <person name="Hu Y."/>
            <person name="Li R."/>
            <person name="Zhang F."/>
            <person name="Lei H."/>
            <person name="Li X."/>
            <person name="Hu X."/>
            <person name="Liang C."/>
            <person name="Xu J."/>
            <person name="Wu Z."/>
            <person name="Yu X."/>
        </authorList>
    </citation>
    <scope>NUCLEOTIDE SEQUENCE</scope>
    <source>
        <strain>Henan</strain>
    </source>
</reference>
<feature type="region of interest" description="Disordered" evidence="1">
    <location>
        <begin position="14"/>
        <end position="36"/>
    </location>
</feature>
<dbReference type="PANTHER" id="PTHR33395:SF22">
    <property type="entry name" value="REVERSE TRANSCRIPTASE DOMAIN-CONTAINING PROTEIN"/>
    <property type="match status" value="1"/>
</dbReference>
<dbReference type="PANTHER" id="PTHR33395">
    <property type="entry name" value="TRANSCRIPTASE, PUTATIVE-RELATED-RELATED"/>
    <property type="match status" value="1"/>
</dbReference>
<dbReference type="EMBL" id="DF143369">
    <property type="protein sequence ID" value="GAA52873.1"/>
    <property type="molecule type" value="Genomic_DNA"/>
</dbReference>
<name>G7YIU0_CLOSI</name>
<dbReference type="Proteomes" id="UP000008909">
    <property type="component" value="Unassembled WGS sequence"/>
</dbReference>
<evidence type="ECO:0000256" key="1">
    <source>
        <dbReference type="SAM" id="MobiDB-lite"/>
    </source>
</evidence>
<dbReference type="AlphaFoldDB" id="G7YIU0"/>
<evidence type="ECO:0000313" key="3">
    <source>
        <dbReference type="Proteomes" id="UP000008909"/>
    </source>
</evidence>
<sequence>MQVHYHSYGTIHLTYSNPQPAGPGKRVGQTSDHRQTSYESECHTDTSFYYCSAVTPFRCLAAMPPERCTRAGILPGCPNLDRGSREAEVEFESRTFRSLQPLYDKYAVCTADNDDDASIADEKCAMQLLGPVIPTPLHGAPARRVKWILAAALTKVVQQSAWNQHAVAPTRYRAGQLPSLLDLVITNERHFVDQVTGQLSRKFKNLTRCSFQKTAHSRIGRKLSKRIRCLLGKRSQPFCKKLTTGDTEYELASRKTRNRCKSEIRQRNIGKQATILDLARKNRNAMFKYMRHRRRNKPNAFSLRDRSGEPTNDPTVVSKVFTEEDIRQLLHKINPFCELGPDEVNPRIQETSFTLAKHLYLEFRQSLDEGHLPPAWKDVTVTPSYKTGDQLSLGSCRPTSLTKNGPEDITRADADKDLGIWLSSNMSSLHHEKSAQKAFAVLRMIRRTFSRITRMDFQILSGAYVRPLLEYAKQVLYSGRKKDVTFIERVQRAATKMVVGPKSVDYETRITVPDFFSLEYRRLRGDLILTWALFEQGFASRFSTVGPANTRGRHGWYTGSKIPPKLTGSGLVLSFSGFCLPERHDRKQCSQRWEESVTRRSRVRFLPFSYNFPVLSDAHSDTNKKRLRRFFGSACSGTTSKGKNWTRVLLLLELINGAHPVVVPGFEPRTSDMRGECYHYSSNARCRSPVQT</sequence>
<protein>
    <submittedName>
        <fullName evidence="2">Uncharacterized protein</fullName>
    </submittedName>
</protein>
<evidence type="ECO:0000313" key="2">
    <source>
        <dbReference type="EMBL" id="GAA52873.1"/>
    </source>
</evidence>
<keyword evidence="3" id="KW-1185">Reference proteome</keyword>
<gene>
    <name evidence="2" type="ORF">CLF_109010</name>
</gene>
<reference evidence="2" key="1">
    <citation type="journal article" date="2011" name="Genome Biol.">
        <title>The draft genome of the carcinogenic human liver fluke Clonorchis sinensis.</title>
        <authorList>
            <person name="Wang X."/>
            <person name="Chen W."/>
            <person name="Huang Y."/>
            <person name="Sun J."/>
            <person name="Men J."/>
            <person name="Liu H."/>
            <person name="Luo F."/>
            <person name="Guo L."/>
            <person name="Lv X."/>
            <person name="Deng C."/>
            <person name="Zhou C."/>
            <person name="Fan Y."/>
            <person name="Li X."/>
            <person name="Huang L."/>
            <person name="Hu Y."/>
            <person name="Liang C."/>
            <person name="Hu X."/>
            <person name="Xu J."/>
            <person name="Yu X."/>
        </authorList>
    </citation>
    <scope>NUCLEOTIDE SEQUENCE [LARGE SCALE GENOMIC DNA]</scope>
    <source>
        <strain evidence="2">Henan</strain>
    </source>
</reference>
<organism evidence="2 3">
    <name type="scientific">Clonorchis sinensis</name>
    <name type="common">Chinese liver fluke</name>
    <dbReference type="NCBI Taxonomy" id="79923"/>
    <lineage>
        <taxon>Eukaryota</taxon>
        <taxon>Metazoa</taxon>
        <taxon>Spiralia</taxon>
        <taxon>Lophotrochozoa</taxon>
        <taxon>Platyhelminthes</taxon>
        <taxon>Trematoda</taxon>
        <taxon>Digenea</taxon>
        <taxon>Opisthorchiida</taxon>
        <taxon>Opisthorchiata</taxon>
        <taxon>Opisthorchiidae</taxon>
        <taxon>Clonorchis</taxon>
    </lineage>
</organism>
<accession>G7YIU0</accession>
<proteinExistence type="predicted"/>